<organism evidence="8 9">
    <name type="scientific">Tectimicrobiota bacterium</name>
    <dbReference type="NCBI Taxonomy" id="2528274"/>
    <lineage>
        <taxon>Bacteria</taxon>
        <taxon>Pseudomonadati</taxon>
        <taxon>Nitrospinota/Tectimicrobiota group</taxon>
        <taxon>Candidatus Tectimicrobiota</taxon>
    </lineage>
</organism>
<name>A0A932FZP0_UNCTE</name>
<comment type="caution">
    <text evidence="8">The sequence shown here is derived from an EMBL/GenBank/DDBJ whole genome shotgun (WGS) entry which is preliminary data.</text>
</comment>
<evidence type="ECO:0000313" key="9">
    <source>
        <dbReference type="Proteomes" id="UP000769766"/>
    </source>
</evidence>
<dbReference type="EMBL" id="JACPRF010000379">
    <property type="protein sequence ID" value="MBI2877694.1"/>
    <property type="molecule type" value="Genomic_DNA"/>
</dbReference>
<feature type="transmembrane region" description="Helical" evidence="6">
    <location>
        <begin position="16"/>
        <end position="41"/>
    </location>
</feature>
<feature type="transmembrane region" description="Helical" evidence="6">
    <location>
        <begin position="117"/>
        <end position="135"/>
    </location>
</feature>
<accession>A0A932FZP0</accession>
<evidence type="ECO:0000256" key="6">
    <source>
        <dbReference type="SAM" id="Phobius"/>
    </source>
</evidence>
<keyword evidence="5 6" id="KW-0472">Membrane</keyword>
<dbReference type="InterPro" id="IPR051791">
    <property type="entry name" value="Pra-immunoreactive"/>
</dbReference>
<evidence type="ECO:0000256" key="1">
    <source>
        <dbReference type="ARBA" id="ARBA00004651"/>
    </source>
</evidence>
<evidence type="ECO:0000256" key="4">
    <source>
        <dbReference type="ARBA" id="ARBA00022989"/>
    </source>
</evidence>
<dbReference type="PANTHER" id="PTHR36115:SF4">
    <property type="entry name" value="MEMBRANE PROTEIN"/>
    <property type="match status" value="1"/>
</dbReference>
<protein>
    <submittedName>
        <fullName evidence="8">RDD family protein</fullName>
    </submittedName>
</protein>
<keyword evidence="2" id="KW-1003">Cell membrane</keyword>
<evidence type="ECO:0000256" key="3">
    <source>
        <dbReference type="ARBA" id="ARBA00022692"/>
    </source>
</evidence>
<reference evidence="8" key="1">
    <citation type="submission" date="2020-07" db="EMBL/GenBank/DDBJ databases">
        <title>Huge and variable diversity of episymbiotic CPR bacteria and DPANN archaea in groundwater ecosystems.</title>
        <authorList>
            <person name="He C.Y."/>
            <person name="Keren R."/>
            <person name="Whittaker M."/>
            <person name="Farag I.F."/>
            <person name="Doudna J."/>
            <person name="Cate J.H.D."/>
            <person name="Banfield J.F."/>
        </authorList>
    </citation>
    <scope>NUCLEOTIDE SEQUENCE</scope>
    <source>
        <strain evidence="8">NC_groundwater_672_Ag_B-0.1um_62_36</strain>
    </source>
</reference>
<evidence type="ECO:0000256" key="5">
    <source>
        <dbReference type="ARBA" id="ARBA00023136"/>
    </source>
</evidence>
<dbReference type="AlphaFoldDB" id="A0A932FZP0"/>
<gene>
    <name evidence="8" type="ORF">HYY20_12515</name>
</gene>
<dbReference type="GO" id="GO:0005886">
    <property type="term" value="C:plasma membrane"/>
    <property type="evidence" value="ECO:0007669"/>
    <property type="project" value="UniProtKB-SubCell"/>
</dbReference>
<evidence type="ECO:0000313" key="8">
    <source>
        <dbReference type="EMBL" id="MBI2877694.1"/>
    </source>
</evidence>
<dbReference type="Proteomes" id="UP000769766">
    <property type="component" value="Unassembled WGS sequence"/>
</dbReference>
<dbReference type="Pfam" id="PF06271">
    <property type="entry name" value="RDD"/>
    <property type="match status" value="1"/>
</dbReference>
<evidence type="ECO:0000256" key="2">
    <source>
        <dbReference type="ARBA" id="ARBA00022475"/>
    </source>
</evidence>
<keyword evidence="4 6" id="KW-1133">Transmembrane helix</keyword>
<feature type="domain" description="RDD" evidence="7">
    <location>
        <begin position="8"/>
        <end position="148"/>
    </location>
</feature>
<comment type="subcellular location">
    <subcellularLocation>
        <location evidence="1">Cell membrane</location>
        <topology evidence="1">Multi-pass membrane protein</topology>
    </subcellularLocation>
</comment>
<keyword evidence="3 6" id="KW-0812">Transmembrane</keyword>
<sequence length="156" mass="17489">MDALEQRRAGWGRRSLAFLIDQCVLGVLDVAFISLALWTLMGPEFSWEDPDQLVLLVTKLSLFFLPLCLFLRGIHLGYFAYLISAQGQTLGKFLLQIRVVGADREKVGGLQALSRAIGYSLSFLPLGLGFLWILLDKNRQGWHDKLAGTLVIKDRP</sequence>
<dbReference type="InterPro" id="IPR010432">
    <property type="entry name" value="RDD"/>
</dbReference>
<proteinExistence type="predicted"/>
<evidence type="ECO:0000259" key="7">
    <source>
        <dbReference type="Pfam" id="PF06271"/>
    </source>
</evidence>
<dbReference type="PANTHER" id="PTHR36115">
    <property type="entry name" value="PROLINE-RICH ANTIGEN HOMOLOG-RELATED"/>
    <property type="match status" value="1"/>
</dbReference>